<feature type="compositionally biased region" description="Basic residues" evidence="1">
    <location>
        <begin position="61"/>
        <end position="71"/>
    </location>
</feature>
<feature type="domain" description="EAL" evidence="2">
    <location>
        <begin position="336"/>
        <end position="594"/>
    </location>
</feature>
<feature type="region of interest" description="Disordered" evidence="1">
    <location>
        <begin position="1"/>
        <end position="75"/>
    </location>
</feature>
<evidence type="ECO:0000313" key="5">
    <source>
        <dbReference type="Proteomes" id="UP000501891"/>
    </source>
</evidence>
<feature type="compositionally biased region" description="Gly residues" evidence="1">
    <location>
        <begin position="39"/>
        <end position="56"/>
    </location>
</feature>
<reference evidence="4" key="1">
    <citation type="submission" date="2020-04" db="EMBL/GenBank/DDBJ databases">
        <title>A desert anoxygenic phototrophic bacterium fixes CO2 using RubisCO under aerobic conditions.</title>
        <authorList>
            <person name="Tang K."/>
        </authorList>
    </citation>
    <scope>NUCLEOTIDE SEQUENCE [LARGE SCALE GENOMIC DNA]</scope>
    <source>
        <strain evidence="4">MIMtkB3</strain>
    </source>
</reference>
<dbReference type="InterPro" id="IPR050706">
    <property type="entry name" value="Cyclic-di-GMP_PDE-like"/>
</dbReference>
<feature type="domain" description="GGDEF" evidence="3">
    <location>
        <begin position="191"/>
        <end position="328"/>
    </location>
</feature>
<dbReference type="KEGG" id="acru:HHL28_17625"/>
<dbReference type="PROSITE" id="PS50883">
    <property type="entry name" value="EAL"/>
    <property type="match status" value="1"/>
</dbReference>
<protein>
    <submittedName>
        <fullName evidence="4">GGDEF domain-containing protein</fullName>
    </submittedName>
</protein>
<feature type="compositionally biased region" description="Gly residues" evidence="1">
    <location>
        <begin position="12"/>
        <end position="24"/>
    </location>
</feature>
<accession>A0A858RBB2</accession>
<feature type="compositionally biased region" description="Basic and acidic residues" evidence="1">
    <location>
        <begin position="1"/>
        <end position="10"/>
    </location>
</feature>
<dbReference type="EMBL" id="CP051775">
    <property type="protein sequence ID" value="QJE74637.1"/>
    <property type="molecule type" value="Genomic_DNA"/>
</dbReference>
<dbReference type="CDD" id="cd01949">
    <property type="entry name" value="GGDEF"/>
    <property type="match status" value="1"/>
</dbReference>
<dbReference type="PROSITE" id="PS50887">
    <property type="entry name" value="GGDEF"/>
    <property type="match status" value="1"/>
</dbReference>
<gene>
    <name evidence="4" type="ORF">HHL28_17625</name>
</gene>
<keyword evidence="5" id="KW-1185">Reference proteome</keyword>
<dbReference type="CDD" id="cd01948">
    <property type="entry name" value="EAL"/>
    <property type="match status" value="1"/>
</dbReference>
<evidence type="ECO:0000256" key="1">
    <source>
        <dbReference type="SAM" id="MobiDB-lite"/>
    </source>
</evidence>
<dbReference type="SMART" id="SM00052">
    <property type="entry name" value="EAL"/>
    <property type="match status" value="1"/>
</dbReference>
<organism evidence="4 5">
    <name type="scientific">Aerophototrophica crusticola</name>
    <dbReference type="NCBI Taxonomy" id="1709002"/>
    <lineage>
        <taxon>Bacteria</taxon>
        <taxon>Pseudomonadati</taxon>
        <taxon>Pseudomonadota</taxon>
        <taxon>Alphaproteobacteria</taxon>
        <taxon>Rhodospirillales</taxon>
        <taxon>Rhodospirillaceae</taxon>
        <taxon>Aerophototrophica</taxon>
    </lineage>
</organism>
<dbReference type="GO" id="GO:0071111">
    <property type="term" value="F:cyclic-guanylate-specific phosphodiesterase activity"/>
    <property type="evidence" value="ECO:0007669"/>
    <property type="project" value="InterPro"/>
</dbReference>
<dbReference type="SUPFAM" id="SSF141868">
    <property type="entry name" value="EAL domain-like"/>
    <property type="match status" value="1"/>
</dbReference>
<dbReference type="AlphaFoldDB" id="A0A858RBB2"/>
<evidence type="ECO:0000259" key="3">
    <source>
        <dbReference type="PROSITE" id="PS50887"/>
    </source>
</evidence>
<dbReference type="Gene3D" id="3.30.70.270">
    <property type="match status" value="1"/>
</dbReference>
<proteinExistence type="predicted"/>
<dbReference type="PANTHER" id="PTHR33121:SF70">
    <property type="entry name" value="SIGNALING PROTEIN YKOW"/>
    <property type="match status" value="1"/>
</dbReference>
<dbReference type="PANTHER" id="PTHR33121">
    <property type="entry name" value="CYCLIC DI-GMP PHOSPHODIESTERASE PDEF"/>
    <property type="match status" value="1"/>
</dbReference>
<sequence>MRGPGGDRRRPGGGAGGPGTGGPAGRNRRCPGPHRRGPAGHGRPGRGAGRPAGGVAGPVPARRHAGQHRRGPAPARLHAPATRWLPLLDHARPQDRDGVSQGCDGTLAALRVEVSAGGSVVLVRRGGQPWSEAELESAHALHRLLAERHAGLYRAKAEQALFRLANFDPVTDLPNRAALLAEAQRSLLAGHPTAVLVVGLDRFRALKGTLGEAMADQLLAGVGQRLAGCVQPGDRLARVDTGAFAVLLSGDRASPGPGGGADTLVQAVREGLRAPFPLGGREIYVTASLGLVPAAAGQGDAAGLLRDAEIAAAEAEAGGGGSRAFDAAMRDRLTERYELYDRLRHGIYFGDAVRPVFQPIVNLEDGQLVGFEALARWTDAEKGAVPPTSFIPVAEETGLVVPLGNQILLQACRQVVRWNRGRQGKPLFVSVNLSPYQLDPDRLDLVRWVSGVLALTGADPSWLRLELTESGLVTHAGTAIEVLQNLRDLGVGLAIDDFGTGYSSLAYLQRLPIDGIKIDRSFVANLDDGAKGLALVRTIVQLARTMGLGVVAEGVETGRHLEVLRALGCGRGQGYLFARPLETADAARLVQGGAAWDGKAWG</sequence>
<evidence type="ECO:0000259" key="2">
    <source>
        <dbReference type="PROSITE" id="PS50883"/>
    </source>
</evidence>
<dbReference type="Gene3D" id="3.20.20.450">
    <property type="entry name" value="EAL domain"/>
    <property type="match status" value="1"/>
</dbReference>
<dbReference type="InterPro" id="IPR035919">
    <property type="entry name" value="EAL_sf"/>
</dbReference>
<dbReference type="Pfam" id="PF00563">
    <property type="entry name" value="EAL"/>
    <property type="match status" value="1"/>
</dbReference>
<dbReference type="InterPro" id="IPR000160">
    <property type="entry name" value="GGDEF_dom"/>
</dbReference>
<dbReference type="InterPro" id="IPR043128">
    <property type="entry name" value="Rev_trsase/Diguanyl_cyclase"/>
</dbReference>
<dbReference type="InterPro" id="IPR001633">
    <property type="entry name" value="EAL_dom"/>
</dbReference>
<dbReference type="Pfam" id="PF00990">
    <property type="entry name" value="GGDEF"/>
    <property type="match status" value="1"/>
</dbReference>
<feature type="compositionally biased region" description="Basic residues" evidence="1">
    <location>
        <begin position="26"/>
        <end position="38"/>
    </location>
</feature>
<dbReference type="InterPro" id="IPR029787">
    <property type="entry name" value="Nucleotide_cyclase"/>
</dbReference>
<dbReference type="SUPFAM" id="SSF55073">
    <property type="entry name" value="Nucleotide cyclase"/>
    <property type="match status" value="1"/>
</dbReference>
<dbReference type="Proteomes" id="UP000501891">
    <property type="component" value="Chromosome"/>
</dbReference>
<dbReference type="SMART" id="SM00267">
    <property type="entry name" value="GGDEF"/>
    <property type="match status" value="1"/>
</dbReference>
<name>A0A858RBB2_9PROT</name>
<evidence type="ECO:0000313" key="4">
    <source>
        <dbReference type="EMBL" id="QJE74637.1"/>
    </source>
</evidence>